<accession>A0ABV0G2M1</accession>
<dbReference type="InterPro" id="IPR011324">
    <property type="entry name" value="Cytotoxic_necrot_fac-like_cat"/>
</dbReference>
<dbReference type="Gene3D" id="3.30.1330.200">
    <property type="match status" value="1"/>
</dbReference>
<dbReference type="InterPro" id="IPR005659">
    <property type="entry name" value="Chemorcpt_Glu_NH3ase_CheD"/>
</dbReference>
<evidence type="ECO:0000313" key="4">
    <source>
        <dbReference type="EMBL" id="MEO3691944.1"/>
    </source>
</evidence>
<dbReference type="Pfam" id="PF03975">
    <property type="entry name" value="CheD"/>
    <property type="match status" value="1"/>
</dbReference>
<name>A0ABV0G2M1_9BURK</name>
<dbReference type="EMBL" id="JBDPZD010000002">
    <property type="protein sequence ID" value="MEO3691944.1"/>
    <property type="molecule type" value="Genomic_DNA"/>
</dbReference>
<dbReference type="HAMAP" id="MF_01440">
    <property type="entry name" value="CheD"/>
    <property type="match status" value="1"/>
</dbReference>
<dbReference type="EC" id="3.5.1.44" evidence="3"/>
<keyword evidence="1 3" id="KW-0145">Chemotaxis</keyword>
<keyword evidence="5" id="KW-1185">Reference proteome</keyword>
<comment type="similarity">
    <text evidence="3">Belongs to the CheD family.</text>
</comment>
<dbReference type="RefSeq" id="WP_347704751.1">
    <property type="nucleotide sequence ID" value="NZ_JBDPZD010000002.1"/>
</dbReference>
<comment type="function">
    <text evidence="3">Probably deamidates glutamine residues to glutamate on methyl-accepting chemotaxis receptors (MCPs), playing an important role in chemotaxis.</text>
</comment>
<gene>
    <name evidence="3" type="primary">cheD</name>
    <name evidence="4" type="ORF">ABDJ85_10725</name>
</gene>
<dbReference type="PANTHER" id="PTHR35147:SF3">
    <property type="entry name" value="CHEMORECEPTOR GLUTAMINE DEAMIDASE CHED 1-RELATED"/>
    <property type="match status" value="1"/>
</dbReference>
<dbReference type="CDD" id="cd16352">
    <property type="entry name" value="CheD"/>
    <property type="match status" value="1"/>
</dbReference>
<evidence type="ECO:0000256" key="2">
    <source>
        <dbReference type="ARBA" id="ARBA00022801"/>
    </source>
</evidence>
<dbReference type="PANTHER" id="PTHR35147">
    <property type="entry name" value="CHEMORECEPTOR GLUTAMINE DEAMIDASE CHED-RELATED"/>
    <property type="match status" value="1"/>
</dbReference>
<dbReference type="SUPFAM" id="SSF64438">
    <property type="entry name" value="CNF1/YfiH-like putative cysteine hydrolases"/>
    <property type="match status" value="1"/>
</dbReference>
<organism evidence="4 5">
    <name type="scientific">Roseateles paludis</name>
    <dbReference type="NCBI Taxonomy" id="3145238"/>
    <lineage>
        <taxon>Bacteria</taxon>
        <taxon>Pseudomonadati</taxon>
        <taxon>Pseudomonadota</taxon>
        <taxon>Betaproteobacteria</taxon>
        <taxon>Burkholderiales</taxon>
        <taxon>Sphaerotilaceae</taxon>
        <taxon>Roseateles</taxon>
    </lineage>
</organism>
<dbReference type="Proteomes" id="UP001495147">
    <property type="component" value="Unassembled WGS sequence"/>
</dbReference>
<proteinExistence type="inferred from homology"/>
<reference evidence="4 5" key="1">
    <citation type="submission" date="2024-05" db="EMBL/GenBank/DDBJ databases">
        <title>Roseateles sp. DJS-2-20 16S ribosomal RNA gene Genome sequencing and assembly.</title>
        <authorList>
            <person name="Woo H."/>
        </authorList>
    </citation>
    <scope>NUCLEOTIDE SEQUENCE [LARGE SCALE GENOMIC DNA]</scope>
    <source>
        <strain evidence="4 5">DJS-2-20</strain>
    </source>
</reference>
<evidence type="ECO:0000256" key="3">
    <source>
        <dbReference type="HAMAP-Rule" id="MF_01440"/>
    </source>
</evidence>
<evidence type="ECO:0000313" key="5">
    <source>
        <dbReference type="Proteomes" id="UP001495147"/>
    </source>
</evidence>
<dbReference type="InterPro" id="IPR038592">
    <property type="entry name" value="CheD-like_sf"/>
</dbReference>
<keyword evidence="2 3" id="KW-0378">Hydrolase</keyword>
<sequence length="179" mass="19684">MSSPPAPLPSQTIGWHASSSPVISLLPGELYFGQRHLLKTLLGSCVAITLWHPQRQLGGMCHYLLPNRVRRPEEKLDGRYGDEAVLTLLNAIERAGAKPSDFICHLYGGADTLSGATQTKFNVGERNIEQAWTMIDRYGFQIDGIDVGDDVPRHVSIDLRTGLVDVRRGPPVKVTARDS</sequence>
<comment type="caution">
    <text evidence="4">The sequence shown here is derived from an EMBL/GenBank/DDBJ whole genome shotgun (WGS) entry which is preliminary data.</text>
</comment>
<comment type="catalytic activity">
    <reaction evidence="3">
        <text>L-glutaminyl-[protein] + H2O = L-glutamyl-[protein] + NH4(+)</text>
        <dbReference type="Rhea" id="RHEA:16441"/>
        <dbReference type="Rhea" id="RHEA-COMP:10207"/>
        <dbReference type="Rhea" id="RHEA-COMP:10208"/>
        <dbReference type="ChEBI" id="CHEBI:15377"/>
        <dbReference type="ChEBI" id="CHEBI:28938"/>
        <dbReference type="ChEBI" id="CHEBI:29973"/>
        <dbReference type="ChEBI" id="CHEBI:30011"/>
        <dbReference type="EC" id="3.5.1.44"/>
    </reaction>
</comment>
<evidence type="ECO:0000256" key="1">
    <source>
        <dbReference type="ARBA" id="ARBA00022500"/>
    </source>
</evidence>
<protein>
    <recommendedName>
        <fullName evidence="3">Probable chemoreceptor glutamine deamidase CheD</fullName>
        <ecNumber evidence="3">3.5.1.44</ecNumber>
    </recommendedName>
</protein>